<dbReference type="Proteomes" id="UP000054485">
    <property type="component" value="Unassembled WGS sequence"/>
</dbReference>
<evidence type="ECO:0000313" key="2">
    <source>
        <dbReference type="Proteomes" id="UP000054485"/>
    </source>
</evidence>
<gene>
    <name evidence="1" type="ORF">CY34DRAFT_43896</name>
</gene>
<proteinExistence type="predicted"/>
<dbReference type="AlphaFoldDB" id="A0A0D0A0N9"/>
<dbReference type="HOGENOM" id="CLU_2819727_0_0_1"/>
<reference evidence="2" key="2">
    <citation type="submission" date="2015-01" db="EMBL/GenBank/DDBJ databases">
        <title>Evolutionary Origins and Diversification of the Mycorrhizal Mutualists.</title>
        <authorList>
            <consortium name="DOE Joint Genome Institute"/>
            <consortium name="Mycorrhizal Genomics Consortium"/>
            <person name="Kohler A."/>
            <person name="Kuo A."/>
            <person name="Nagy L.G."/>
            <person name="Floudas D."/>
            <person name="Copeland A."/>
            <person name="Barry K.W."/>
            <person name="Cichocki N."/>
            <person name="Veneault-Fourrey C."/>
            <person name="LaButti K."/>
            <person name="Lindquist E.A."/>
            <person name="Lipzen A."/>
            <person name="Lundell T."/>
            <person name="Morin E."/>
            <person name="Murat C."/>
            <person name="Riley R."/>
            <person name="Ohm R."/>
            <person name="Sun H."/>
            <person name="Tunlid A."/>
            <person name="Henrissat B."/>
            <person name="Grigoriev I.V."/>
            <person name="Hibbett D.S."/>
            <person name="Martin F."/>
        </authorList>
    </citation>
    <scope>NUCLEOTIDE SEQUENCE [LARGE SCALE GENOMIC DNA]</scope>
    <source>
        <strain evidence="2">UH-Slu-Lm8-n1</strain>
    </source>
</reference>
<accession>A0A0D0A0N9</accession>
<dbReference type="InParanoid" id="A0A0D0A0N9"/>
<name>A0A0D0A0N9_9AGAM</name>
<keyword evidence="2" id="KW-1185">Reference proteome</keyword>
<evidence type="ECO:0000313" key="1">
    <source>
        <dbReference type="EMBL" id="KIK31749.1"/>
    </source>
</evidence>
<reference evidence="1 2" key="1">
    <citation type="submission" date="2014-04" db="EMBL/GenBank/DDBJ databases">
        <authorList>
            <consortium name="DOE Joint Genome Institute"/>
            <person name="Kuo A."/>
            <person name="Ruytinx J."/>
            <person name="Rineau F."/>
            <person name="Colpaert J."/>
            <person name="Kohler A."/>
            <person name="Nagy L.G."/>
            <person name="Floudas D."/>
            <person name="Copeland A."/>
            <person name="Barry K.W."/>
            <person name="Cichocki N."/>
            <person name="Veneault-Fourrey C."/>
            <person name="LaButti K."/>
            <person name="Lindquist E.A."/>
            <person name="Lipzen A."/>
            <person name="Lundell T."/>
            <person name="Morin E."/>
            <person name="Murat C."/>
            <person name="Sun H."/>
            <person name="Tunlid A."/>
            <person name="Henrissat B."/>
            <person name="Grigoriev I.V."/>
            <person name="Hibbett D.S."/>
            <person name="Martin F."/>
            <person name="Nordberg H.P."/>
            <person name="Cantor M.N."/>
            <person name="Hua S.X."/>
        </authorList>
    </citation>
    <scope>NUCLEOTIDE SEQUENCE [LARGE SCALE GENOMIC DNA]</scope>
    <source>
        <strain evidence="1 2">UH-Slu-Lm8-n1</strain>
    </source>
</reference>
<sequence length="67" mass="7844">LTPATPFKLFTKEQINYTISNISSCKALGPNKICNIIFKHTTSTLVFYLLHLFNTIFTLRTYFDPWR</sequence>
<feature type="non-terminal residue" evidence="1">
    <location>
        <position position="67"/>
    </location>
</feature>
<dbReference type="OrthoDB" id="412006at2759"/>
<organism evidence="1 2">
    <name type="scientific">Suillus luteus UH-Slu-Lm8-n1</name>
    <dbReference type="NCBI Taxonomy" id="930992"/>
    <lineage>
        <taxon>Eukaryota</taxon>
        <taxon>Fungi</taxon>
        <taxon>Dikarya</taxon>
        <taxon>Basidiomycota</taxon>
        <taxon>Agaricomycotina</taxon>
        <taxon>Agaricomycetes</taxon>
        <taxon>Agaricomycetidae</taxon>
        <taxon>Boletales</taxon>
        <taxon>Suillineae</taxon>
        <taxon>Suillaceae</taxon>
        <taxon>Suillus</taxon>
    </lineage>
</organism>
<protein>
    <submittedName>
        <fullName evidence="1">Uncharacterized protein</fullName>
    </submittedName>
</protein>
<dbReference type="EMBL" id="KN836685">
    <property type="protein sequence ID" value="KIK31749.1"/>
    <property type="molecule type" value="Genomic_DNA"/>
</dbReference>
<feature type="non-terminal residue" evidence="1">
    <location>
        <position position="1"/>
    </location>
</feature>
<dbReference type="STRING" id="930992.A0A0D0A0N9"/>